<sequence length="310" mass="34506">MAKSIPLAALHTFVEVARCGSMKQAADLLCLSPGAVSQHVRHLEDRLAVRLFERNGRELELTGTGRALFDALAGGFREIESAWANLHGANRRVVRLTVTTTASFANTWLVQRLGAFNAHYPEIEITIDTRPQLVDLRRDYVDVAIRHGLGQYPGHASFRIWTPELWPVCSPQLLDPARPIAQPADCLAYPLLQDADRADWVLWLRAQGIEDPRAQRGASFSDDALLIKAAVASQGIALVRDIYARDEIAAGRLVRVLARPWPTELSYYVVCNEARRDEWKIVAFRDWLAREIGDGAGEPAGRDTRDTLAP</sequence>
<dbReference type="Gene3D" id="1.10.10.10">
    <property type="entry name" value="Winged helix-like DNA-binding domain superfamily/Winged helix DNA-binding domain"/>
    <property type="match status" value="1"/>
</dbReference>
<name>A0A0H3KT70_BURM1</name>
<dbReference type="FunFam" id="1.10.10.10:FF:000001">
    <property type="entry name" value="LysR family transcriptional regulator"/>
    <property type="match status" value="1"/>
</dbReference>
<dbReference type="InterPro" id="IPR036390">
    <property type="entry name" value="WH_DNA-bd_sf"/>
</dbReference>
<dbReference type="GO" id="GO:0006351">
    <property type="term" value="P:DNA-templated transcription"/>
    <property type="evidence" value="ECO:0007669"/>
    <property type="project" value="TreeGrafter"/>
</dbReference>
<evidence type="ECO:0000259" key="5">
    <source>
        <dbReference type="PROSITE" id="PS50931"/>
    </source>
</evidence>
<evidence type="ECO:0000256" key="1">
    <source>
        <dbReference type="ARBA" id="ARBA00009437"/>
    </source>
</evidence>
<dbReference type="CDD" id="cd08432">
    <property type="entry name" value="PBP2_GcdR_TrpI_HvrB_AmpR_like"/>
    <property type="match status" value="1"/>
</dbReference>
<evidence type="ECO:0000256" key="3">
    <source>
        <dbReference type="ARBA" id="ARBA00023125"/>
    </source>
</evidence>
<dbReference type="KEGG" id="bmu:Bmul_3540"/>
<gene>
    <name evidence="6" type="ordered locus">BMULJ_04977</name>
</gene>
<evidence type="ECO:0000313" key="7">
    <source>
        <dbReference type="Proteomes" id="UP000008815"/>
    </source>
</evidence>
<protein>
    <submittedName>
        <fullName evidence="6">LysR family transcriptional regulator</fullName>
    </submittedName>
</protein>
<dbReference type="RefSeq" id="WP_006396350.1">
    <property type="nucleotide sequence ID" value="NC_010086.1"/>
</dbReference>
<dbReference type="SUPFAM" id="SSF53850">
    <property type="entry name" value="Periplasmic binding protein-like II"/>
    <property type="match status" value="1"/>
</dbReference>
<dbReference type="eggNOG" id="COG0583">
    <property type="taxonomic scope" value="Bacteria"/>
</dbReference>
<accession>A0A0H3KT70</accession>
<keyword evidence="7" id="KW-1185">Reference proteome</keyword>
<keyword evidence="4" id="KW-0804">Transcription</keyword>
<organism evidence="6 7">
    <name type="scientific">Burkholderia multivorans (strain ATCC 17616 / 249)</name>
    <dbReference type="NCBI Taxonomy" id="395019"/>
    <lineage>
        <taxon>Bacteria</taxon>
        <taxon>Pseudomonadati</taxon>
        <taxon>Pseudomonadota</taxon>
        <taxon>Betaproteobacteria</taxon>
        <taxon>Burkholderiales</taxon>
        <taxon>Burkholderiaceae</taxon>
        <taxon>Burkholderia</taxon>
        <taxon>Burkholderia cepacia complex</taxon>
    </lineage>
</organism>
<evidence type="ECO:0000313" key="6">
    <source>
        <dbReference type="EMBL" id="BAG46823.1"/>
    </source>
</evidence>
<dbReference type="KEGG" id="bmj:BMULJ_04977"/>
<dbReference type="PANTHER" id="PTHR30537:SF26">
    <property type="entry name" value="GLYCINE CLEAVAGE SYSTEM TRANSCRIPTIONAL ACTIVATOR"/>
    <property type="match status" value="1"/>
</dbReference>
<dbReference type="InterPro" id="IPR036388">
    <property type="entry name" value="WH-like_DNA-bd_sf"/>
</dbReference>
<dbReference type="EMBL" id="AP009386">
    <property type="protein sequence ID" value="BAG46823.1"/>
    <property type="molecule type" value="Genomic_DNA"/>
</dbReference>
<dbReference type="FunFam" id="3.40.190.10:FF:000017">
    <property type="entry name" value="Glycine cleavage system transcriptional activator"/>
    <property type="match status" value="1"/>
</dbReference>
<dbReference type="InterPro" id="IPR058163">
    <property type="entry name" value="LysR-type_TF_proteobact-type"/>
</dbReference>
<dbReference type="Gene3D" id="3.40.190.10">
    <property type="entry name" value="Periplasmic binding protein-like II"/>
    <property type="match status" value="2"/>
</dbReference>
<evidence type="ECO:0000256" key="4">
    <source>
        <dbReference type="ARBA" id="ARBA00023163"/>
    </source>
</evidence>
<dbReference type="AlphaFoldDB" id="A0A0H3KT70"/>
<dbReference type="STRING" id="395019.BMULJ_04977"/>
<feature type="domain" description="HTH lysR-type" evidence="5">
    <location>
        <begin position="5"/>
        <end position="62"/>
    </location>
</feature>
<dbReference type="GO" id="GO:0043565">
    <property type="term" value="F:sequence-specific DNA binding"/>
    <property type="evidence" value="ECO:0007669"/>
    <property type="project" value="TreeGrafter"/>
</dbReference>
<dbReference type="InterPro" id="IPR000847">
    <property type="entry name" value="LysR_HTH_N"/>
</dbReference>
<dbReference type="GO" id="GO:0003700">
    <property type="term" value="F:DNA-binding transcription factor activity"/>
    <property type="evidence" value="ECO:0007669"/>
    <property type="project" value="InterPro"/>
</dbReference>
<evidence type="ECO:0000256" key="2">
    <source>
        <dbReference type="ARBA" id="ARBA00023015"/>
    </source>
</evidence>
<dbReference type="PANTHER" id="PTHR30537">
    <property type="entry name" value="HTH-TYPE TRANSCRIPTIONAL REGULATOR"/>
    <property type="match status" value="1"/>
</dbReference>
<dbReference type="Pfam" id="PF00126">
    <property type="entry name" value="HTH_1"/>
    <property type="match status" value="1"/>
</dbReference>
<keyword evidence="2" id="KW-0805">Transcription regulation</keyword>
<dbReference type="InterPro" id="IPR005119">
    <property type="entry name" value="LysR_subst-bd"/>
</dbReference>
<dbReference type="Pfam" id="PF03466">
    <property type="entry name" value="LysR_substrate"/>
    <property type="match status" value="1"/>
</dbReference>
<reference evidence="6 7" key="1">
    <citation type="submission" date="2007-04" db="EMBL/GenBank/DDBJ databases">
        <title>Complete genome sequence of Burkholderia multivorans ATCC 17616.</title>
        <authorList>
            <person name="Ohtsubo Y."/>
            <person name="Yamashita A."/>
            <person name="Kurokawa K."/>
            <person name="Takami H."/>
            <person name="Yuhara S."/>
            <person name="Nishiyama E."/>
            <person name="Endo R."/>
            <person name="Miyazaki R."/>
            <person name="Ono A."/>
            <person name="Yano K."/>
            <person name="Ito M."/>
            <person name="Sota M."/>
            <person name="Yuji N."/>
            <person name="Hattori M."/>
            <person name="Tsuda M."/>
        </authorList>
    </citation>
    <scope>NUCLEOTIDE SEQUENCE [LARGE SCALE GENOMIC DNA]</scope>
    <source>
        <strain evidence="7">ATCC 17616 / 249</strain>
    </source>
</reference>
<dbReference type="SUPFAM" id="SSF46785">
    <property type="entry name" value="Winged helix' DNA-binding domain"/>
    <property type="match status" value="1"/>
</dbReference>
<keyword evidence="3" id="KW-0238">DNA-binding</keyword>
<proteinExistence type="inferred from homology"/>
<dbReference type="PROSITE" id="PS50931">
    <property type="entry name" value="HTH_LYSR"/>
    <property type="match status" value="1"/>
</dbReference>
<comment type="similarity">
    <text evidence="1">Belongs to the LysR transcriptional regulatory family.</text>
</comment>
<dbReference type="HOGENOM" id="CLU_039613_37_0_4"/>
<dbReference type="Proteomes" id="UP000008815">
    <property type="component" value="Chromosome 2"/>
</dbReference>